<dbReference type="Gene3D" id="2.60.120.590">
    <property type="entry name" value="Alpha-ketoglutarate-dependent dioxygenase AlkB-like"/>
    <property type="match status" value="1"/>
</dbReference>
<dbReference type="GO" id="GO:0005759">
    <property type="term" value="C:mitochondrial matrix"/>
    <property type="evidence" value="ECO:0007669"/>
    <property type="project" value="TreeGrafter"/>
</dbReference>
<dbReference type="SUPFAM" id="SSF51197">
    <property type="entry name" value="Clavaminate synthase-like"/>
    <property type="match status" value="1"/>
</dbReference>
<gene>
    <name evidence="2" type="ORF">BGZ99_009031</name>
</gene>
<dbReference type="InterPro" id="IPR037151">
    <property type="entry name" value="AlkB-like_sf"/>
</dbReference>
<dbReference type="InterPro" id="IPR005123">
    <property type="entry name" value="Oxoglu/Fe-dep_dioxygenase_dom"/>
</dbReference>
<dbReference type="GO" id="GO:0006974">
    <property type="term" value="P:DNA damage response"/>
    <property type="evidence" value="ECO:0007669"/>
    <property type="project" value="InterPro"/>
</dbReference>
<evidence type="ECO:0000313" key="3">
    <source>
        <dbReference type="Proteomes" id="UP000738325"/>
    </source>
</evidence>
<organism evidence="2 3">
    <name type="scientific">Dissophora globulifera</name>
    <dbReference type="NCBI Taxonomy" id="979702"/>
    <lineage>
        <taxon>Eukaryota</taxon>
        <taxon>Fungi</taxon>
        <taxon>Fungi incertae sedis</taxon>
        <taxon>Mucoromycota</taxon>
        <taxon>Mortierellomycotina</taxon>
        <taxon>Mortierellomycetes</taxon>
        <taxon>Mortierellales</taxon>
        <taxon>Mortierellaceae</taxon>
        <taxon>Dissophora</taxon>
    </lineage>
</organism>
<dbReference type="PANTHER" id="PTHR21052">
    <property type="entry name" value="SPERMATOGENESIS ASSOCIATED 11-RELATED"/>
    <property type="match status" value="1"/>
</dbReference>
<dbReference type="AlphaFoldDB" id="A0A9P6R6U1"/>
<comment type="caution">
    <text evidence="2">The sequence shown here is derived from an EMBL/GenBank/DDBJ whole genome shotgun (WGS) entry which is preliminary data.</text>
</comment>
<dbReference type="InterPro" id="IPR027450">
    <property type="entry name" value="AlkB-like"/>
</dbReference>
<dbReference type="PROSITE" id="PS51471">
    <property type="entry name" value="FE2OG_OXY"/>
    <property type="match status" value="1"/>
</dbReference>
<name>A0A9P6R6U1_9FUNG</name>
<sequence length="260" mass="29583">METDPIYQSIMESGDNCPDEPVSVASEDVLRPHHDQHPHISGLCLHSHVISQADQAKLMAQITEKNIFKAGKQNQAMCFGERDLAWLLWLEKRMWDSDVLSEPYCGATWTDRTPLFDQSIMNLYYPGDGIKPHVDLARFEDGIVIISLLSAINMDFYPAMHPVLAEDPLEDANATLVSGHSQEIDRRPSFTIRLEPGSVITMQGPARYEWEHGIQEIAQDLVGDEWVRRKIRVSITLRKMRMDAWDVGPKVFDNGVADRR</sequence>
<reference evidence="2" key="1">
    <citation type="journal article" date="2020" name="Fungal Divers.">
        <title>Resolving the Mortierellaceae phylogeny through synthesis of multi-gene phylogenetics and phylogenomics.</title>
        <authorList>
            <person name="Vandepol N."/>
            <person name="Liber J."/>
            <person name="Desiro A."/>
            <person name="Na H."/>
            <person name="Kennedy M."/>
            <person name="Barry K."/>
            <person name="Grigoriev I.V."/>
            <person name="Miller A.N."/>
            <person name="O'Donnell K."/>
            <person name="Stajich J.E."/>
            <person name="Bonito G."/>
        </authorList>
    </citation>
    <scope>NUCLEOTIDE SEQUENCE</scope>
    <source>
        <strain evidence="2">REB-010B</strain>
    </source>
</reference>
<dbReference type="EMBL" id="JAAAIP010000737">
    <property type="protein sequence ID" value="KAG0313168.1"/>
    <property type="molecule type" value="Genomic_DNA"/>
</dbReference>
<proteinExistence type="predicted"/>
<feature type="domain" description="Fe2OG dioxygenase" evidence="1">
    <location>
        <begin position="115"/>
        <end position="241"/>
    </location>
</feature>
<dbReference type="InterPro" id="IPR032870">
    <property type="entry name" value="ALKBH7-like"/>
</dbReference>
<accession>A0A9P6R6U1</accession>
<evidence type="ECO:0000259" key="1">
    <source>
        <dbReference type="PROSITE" id="PS51471"/>
    </source>
</evidence>
<dbReference type="Pfam" id="PF13532">
    <property type="entry name" value="2OG-FeII_Oxy_2"/>
    <property type="match status" value="1"/>
</dbReference>
<evidence type="ECO:0000313" key="2">
    <source>
        <dbReference type="EMBL" id="KAG0313168.1"/>
    </source>
</evidence>
<protein>
    <recommendedName>
        <fullName evidence="1">Fe2OG dioxygenase domain-containing protein</fullName>
    </recommendedName>
</protein>
<dbReference type="Proteomes" id="UP000738325">
    <property type="component" value="Unassembled WGS sequence"/>
</dbReference>
<keyword evidence="3" id="KW-1185">Reference proteome</keyword>
<dbReference type="OrthoDB" id="412814at2759"/>
<dbReference type="GO" id="GO:0006631">
    <property type="term" value="P:fatty acid metabolic process"/>
    <property type="evidence" value="ECO:0007669"/>
    <property type="project" value="TreeGrafter"/>
</dbReference>
<dbReference type="PANTHER" id="PTHR21052:SF0">
    <property type="entry name" value="ALPHA-KETOGLUTARATE-DEPENDENT DIOXYGENASE ALKB HOMOLOG 7, MITOCHONDRIAL"/>
    <property type="match status" value="1"/>
</dbReference>